<organism evidence="1 2">
    <name type="scientific">Cichorium intybus</name>
    <name type="common">Chicory</name>
    <dbReference type="NCBI Taxonomy" id="13427"/>
    <lineage>
        <taxon>Eukaryota</taxon>
        <taxon>Viridiplantae</taxon>
        <taxon>Streptophyta</taxon>
        <taxon>Embryophyta</taxon>
        <taxon>Tracheophyta</taxon>
        <taxon>Spermatophyta</taxon>
        <taxon>Magnoliopsida</taxon>
        <taxon>eudicotyledons</taxon>
        <taxon>Gunneridae</taxon>
        <taxon>Pentapetalae</taxon>
        <taxon>asterids</taxon>
        <taxon>campanulids</taxon>
        <taxon>Asterales</taxon>
        <taxon>Asteraceae</taxon>
        <taxon>Cichorioideae</taxon>
        <taxon>Cichorieae</taxon>
        <taxon>Cichoriinae</taxon>
        <taxon>Cichorium</taxon>
    </lineage>
</organism>
<accession>A0ACB9AGK3</accession>
<reference evidence="1 2" key="2">
    <citation type="journal article" date="2022" name="Mol. Ecol. Resour.">
        <title>The genomes of chicory, endive, great burdock and yacon provide insights into Asteraceae paleo-polyploidization history and plant inulin production.</title>
        <authorList>
            <person name="Fan W."/>
            <person name="Wang S."/>
            <person name="Wang H."/>
            <person name="Wang A."/>
            <person name="Jiang F."/>
            <person name="Liu H."/>
            <person name="Zhao H."/>
            <person name="Xu D."/>
            <person name="Zhang Y."/>
        </authorList>
    </citation>
    <scope>NUCLEOTIDE SEQUENCE [LARGE SCALE GENOMIC DNA]</scope>
    <source>
        <strain evidence="2">cv. Punajuju</strain>
        <tissue evidence="1">Leaves</tissue>
    </source>
</reference>
<proteinExistence type="predicted"/>
<evidence type="ECO:0000313" key="1">
    <source>
        <dbReference type="EMBL" id="KAI3709159.1"/>
    </source>
</evidence>
<evidence type="ECO:0000313" key="2">
    <source>
        <dbReference type="Proteomes" id="UP001055811"/>
    </source>
</evidence>
<reference evidence="2" key="1">
    <citation type="journal article" date="2022" name="Mol. Ecol. Resour.">
        <title>The genomes of chicory, endive, great burdock and yacon provide insights into Asteraceae palaeo-polyploidization history and plant inulin production.</title>
        <authorList>
            <person name="Fan W."/>
            <person name="Wang S."/>
            <person name="Wang H."/>
            <person name="Wang A."/>
            <person name="Jiang F."/>
            <person name="Liu H."/>
            <person name="Zhao H."/>
            <person name="Xu D."/>
            <person name="Zhang Y."/>
        </authorList>
    </citation>
    <scope>NUCLEOTIDE SEQUENCE [LARGE SCALE GENOMIC DNA]</scope>
    <source>
        <strain evidence="2">cv. Punajuju</strain>
    </source>
</reference>
<dbReference type="EMBL" id="CM042015">
    <property type="protein sequence ID" value="KAI3709159.1"/>
    <property type="molecule type" value="Genomic_DNA"/>
</dbReference>
<name>A0ACB9AGK3_CICIN</name>
<keyword evidence="2" id="KW-1185">Reference proteome</keyword>
<gene>
    <name evidence="1" type="ORF">L2E82_38918</name>
</gene>
<protein>
    <submittedName>
        <fullName evidence="1">Uncharacterized protein</fullName>
    </submittedName>
</protein>
<sequence>MATECNGVTTRNPILIARTLGWLSMMISSLTGITQRGYELDLHRRSLVSLLTHGVLLPTFHALIVNNVASISFRVMLKGDAKAQALKAAKAVKTGSTFKKKAKKIRTKFPRSELLKAEVPLVADGDVVLDGDVVGYGQRRGRGGGSTSMLIGFPVDGQSSENVVKGMSDCES</sequence>
<dbReference type="Proteomes" id="UP001055811">
    <property type="component" value="Linkage Group LG07"/>
</dbReference>
<comment type="caution">
    <text evidence="1">The sequence shown here is derived from an EMBL/GenBank/DDBJ whole genome shotgun (WGS) entry which is preliminary data.</text>
</comment>